<dbReference type="PANTHER" id="PTHR46564">
    <property type="entry name" value="TRANSPOSASE"/>
    <property type="match status" value="1"/>
</dbReference>
<dbReference type="Gene3D" id="3.30.420.10">
    <property type="entry name" value="Ribonuclease H-like superfamily/Ribonuclease H"/>
    <property type="match status" value="1"/>
</dbReference>
<evidence type="ECO:0000313" key="3">
    <source>
        <dbReference type="Proteomes" id="UP001148786"/>
    </source>
</evidence>
<evidence type="ECO:0000313" key="2">
    <source>
        <dbReference type="EMBL" id="KAJ3486394.1"/>
    </source>
</evidence>
<dbReference type="GO" id="GO:0003676">
    <property type="term" value="F:nucleic acid binding"/>
    <property type="evidence" value="ECO:0007669"/>
    <property type="project" value="InterPro"/>
</dbReference>
<keyword evidence="3" id="KW-1185">Reference proteome</keyword>
<dbReference type="InterPro" id="IPR009057">
    <property type="entry name" value="Homeodomain-like_sf"/>
</dbReference>
<proteinExistence type="predicted"/>
<dbReference type="AlphaFoldDB" id="A0A9W8JNN3"/>
<dbReference type="InterPro" id="IPR047655">
    <property type="entry name" value="Transpos_IS630-like"/>
</dbReference>
<dbReference type="InterPro" id="IPR036397">
    <property type="entry name" value="RNaseH_sf"/>
</dbReference>
<gene>
    <name evidence="2" type="ORF">NLJ89_g11811</name>
</gene>
<dbReference type="Pfam" id="PF13358">
    <property type="entry name" value="DDE_3"/>
    <property type="match status" value="1"/>
</dbReference>
<accession>A0A9W8JNN3</accession>
<name>A0A9W8JNN3_9AGAR</name>
<protein>
    <recommendedName>
        <fullName evidence="1">Tc1-like transposase DDE domain-containing protein</fullName>
    </recommendedName>
</protein>
<dbReference type="Pfam" id="PF13384">
    <property type="entry name" value="HTH_23"/>
    <property type="match status" value="1"/>
</dbReference>
<dbReference type="EMBL" id="JANKHO010003069">
    <property type="protein sequence ID" value="KAJ3486394.1"/>
    <property type="molecule type" value="Genomic_DNA"/>
</dbReference>
<dbReference type="Proteomes" id="UP001148786">
    <property type="component" value="Unassembled WGS sequence"/>
</dbReference>
<evidence type="ECO:0000259" key="1">
    <source>
        <dbReference type="Pfam" id="PF13358"/>
    </source>
</evidence>
<feature type="domain" description="Tc1-like transposase DDE" evidence="1">
    <location>
        <begin position="151"/>
        <end position="295"/>
    </location>
</feature>
<dbReference type="PANTHER" id="PTHR46564:SF1">
    <property type="entry name" value="TRANSPOSASE"/>
    <property type="match status" value="1"/>
</dbReference>
<dbReference type="InterPro" id="IPR038717">
    <property type="entry name" value="Tc1-like_DDE_dom"/>
</dbReference>
<reference evidence="2" key="1">
    <citation type="submission" date="2022-07" db="EMBL/GenBank/DDBJ databases">
        <title>Genome Sequence of Agrocybe chaxingu.</title>
        <authorList>
            <person name="Buettner E."/>
        </authorList>
    </citation>
    <scope>NUCLEOTIDE SEQUENCE</scope>
    <source>
        <strain evidence="2">MP-N11</strain>
    </source>
</reference>
<dbReference type="NCBIfam" id="NF033545">
    <property type="entry name" value="transpos_IS630"/>
    <property type="match status" value="1"/>
</dbReference>
<organism evidence="2 3">
    <name type="scientific">Agrocybe chaxingu</name>
    <dbReference type="NCBI Taxonomy" id="84603"/>
    <lineage>
        <taxon>Eukaryota</taxon>
        <taxon>Fungi</taxon>
        <taxon>Dikarya</taxon>
        <taxon>Basidiomycota</taxon>
        <taxon>Agaricomycotina</taxon>
        <taxon>Agaricomycetes</taxon>
        <taxon>Agaricomycetidae</taxon>
        <taxon>Agaricales</taxon>
        <taxon>Agaricineae</taxon>
        <taxon>Strophariaceae</taxon>
        <taxon>Agrocybe</taxon>
    </lineage>
</organism>
<sequence>MVNRHISADIKECALGLWLKGWEIQEICEIFGVSRASLFRWRDVFEEHGSPVRPPSPLRGRPRLVLRAVIVEIHQLFGTDPDLYLDELALWLALHHDIVISIASLQRNLEDAGLTRKALQKIAAERDEALRAEFTGTIQDDTLFSGDGSEFVALDETSKNEHAYARTHGRSLPGQRAVLKDVFVQGDRYSLVAALTIDGYIAAQVVQGSFDSLEFYNFVQEQVLPLMNPYPLERSVLVLDNCRIHHNQPLADLINAAGCIILYLPPYSPDLNPIEESFSCVKAYIQRHGHIIRQEEDAIQALYEACGHITQEKAKGWFRHAGYIRG</sequence>
<dbReference type="SUPFAM" id="SSF46689">
    <property type="entry name" value="Homeodomain-like"/>
    <property type="match status" value="1"/>
</dbReference>
<dbReference type="OrthoDB" id="2266637at2759"/>
<comment type="caution">
    <text evidence="2">The sequence shown here is derived from an EMBL/GenBank/DDBJ whole genome shotgun (WGS) entry which is preliminary data.</text>
</comment>